<dbReference type="InterPro" id="IPR051501">
    <property type="entry name" value="eIF2B_alpha/beta/delta"/>
</dbReference>
<sequence length="313" mass="34799">MSAATNTSSFDITETYLKFLENDPEITMPVAAIEALVTMLRIKQPSTSSELINLLSDSTNQLKKSVPNAISLSAGCDLFTRFVLRNTHLYSDWESCRKHLVENGQLFLQRAKESREMIAKVGYNFVKDDDVVLVHSYSRVVLNLLHYAKTKFIRFRVFVTEARPDVTGKNGVKMANALKELGIPACLIHDSQVGYVINKVDKVFMGAEGVSESGGIINHVGSYQIGVLAKNANKPLYVVSESHKFVRMFPLAPDDLPIASTDALTFNTDKEIGLSSDLRIDFTPHEYITALISDLGVLTPSAVSEELIKMWYD</sequence>
<keyword evidence="3" id="KW-0963">Cytoplasm</keyword>
<accession>A0A9W7DG88</accession>
<evidence type="ECO:0000256" key="3">
    <source>
        <dbReference type="ARBA" id="ARBA00022490"/>
    </source>
</evidence>
<name>A0A9W7DG88_AMBMO</name>
<evidence type="ECO:0000256" key="7">
    <source>
        <dbReference type="ARBA" id="ARBA00044236"/>
    </source>
</evidence>
<organism evidence="10 11">
    <name type="scientific">Ambrosiozyma monospora</name>
    <name type="common">Yeast</name>
    <name type="synonym">Endomycopsis monosporus</name>
    <dbReference type="NCBI Taxonomy" id="43982"/>
    <lineage>
        <taxon>Eukaryota</taxon>
        <taxon>Fungi</taxon>
        <taxon>Dikarya</taxon>
        <taxon>Ascomycota</taxon>
        <taxon>Saccharomycotina</taxon>
        <taxon>Pichiomycetes</taxon>
        <taxon>Pichiales</taxon>
        <taxon>Pichiaceae</taxon>
        <taxon>Ambrosiozyma</taxon>
    </lineage>
</organism>
<dbReference type="Pfam" id="PF01008">
    <property type="entry name" value="IF-2B"/>
    <property type="match status" value="1"/>
</dbReference>
<keyword evidence="11" id="KW-1185">Reference proteome</keyword>
<evidence type="ECO:0000313" key="11">
    <source>
        <dbReference type="Proteomes" id="UP001165063"/>
    </source>
</evidence>
<dbReference type="Proteomes" id="UP001165063">
    <property type="component" value="Unassembled WGS sequence"/>
</dbReference>
<dbReference type="PANTHER" id="PTHR45860:SF1">
    <property type="entry name" value="TRANSLATION INITIATION FACTOR EIF-2B SUBUNIT ALPHA"/>
    <property type="match status" value="1"/>
</dbReference>
<dbReference type="SUPFAM" id="SSF100950">
    <property type="entry name" value="NagB/RpiA/CoA transferase-like"/>
    <property type="match status" value="1"/>
</dbReference>
<comment type="caution">
    <text evidence="10">The sequence shown here is derived from an EMBL/GenBank/DDBJ whole genome shotgun (WGS) entry which is preliminary data.</text>
</comment>
<dbReference type="Gene3D" id="3.40.50.10470">
    <property type="entry name" value="Translation initiation factor eif-2b, domain 2"/>
    <property type="match status" value="1"/>
</dbReference>
<comment type="subunit">
    <text evidence="8">Component of the translation initiation factor 2B (eIF2B) complex which is a heterodecamer of two sets of five different subunits: alpha, beta, gamma, delta and epsilon. Subunits alpha, beta and delta comprise a regulatory subcomplex and subunits epsilon and gamma comprise a catalytic subcomplex. Within the complex, the hexameric regulatory complex resides at the center, with the two heterodimeric catalytic subcomplexes bound on opposite sides.</text>
</comment>
<dbReference type="InterPro" id="IPR000649">
    <property type="entry name" value="IF-2B-related"/>
</dbReference>
<reference evidence="10" key="1">
    <citation type="submission" date="2023-04" db="EMBL/GenBank/DDBJ databases">
        <title>Ambrosiozyma monospora NBRC 1965.</title>
        <authorList>
            <person name="Ichikawa N."/>
            <person name="Sato H."/>
            <person name="Tonouchi N."/>
        </authorList>
    </citation>
    <scope>NUCLEOTIDE SEQUENCE</scope>
    <source>
        <strain evidence="10">NBRC 1965</strain>
    </source>
</reference>
<dbReference type="GO" id="GO:0005851">
    <property type="term" value="C:eukaryotic translation initiation factor 2B complex"/>
    <property type="evidence" value="ECO:0007669"/>
    <property type="project" value="TreeGrafter"/>
</dbReference>
<dbReference type="GO" id="GO:0003743">
    <property type="term" value="F:translation initiation factor activity"/>
    <property type="evidence" value="ECO:0007669"/>
    <property type="project" value="UniProtKB-KW"/>
</dbReference>
<evidence type="ECO:0000256" key="1">
    <source>
        <dbReference type="ARBA" id="ARBA00004514"/>
    </source>
</evidence>
<keyword evidence="4" id="KW-0396">Initiation factor</keyword>
<evidence type="ECO:0000256" key="6">
    <source>
        <dbReference type="ARBA" id="ARBA00044208"/>
    </source>
</evidence>
<comment type="subcellular location">
    <subcellularLocation>
        <location evidence="1">Cytoplasm</location>
        <location evidence="1">Cytosol</location>
    </subcellularLocation>
</comment>
<dbReference type="GO" id="GO:0005829">
    <property type="term" value="C:cytosol"/>
    <property type="evidence" value="ECO:0007669"/>
    <property type="project" value="UniProtKB-SubCell"/>
</dbReference>
<evidence type="ECO:0000256" key="4">
    <source>
        <dbReference type="ARBA" id="ARBA00022540"/>
    </source>
</evidence>
<evidence type="ECO:0000256" key="9">
    <source>
        <dbReference type="RuleBase" id="RU003814"/>
    </source>
</evidence>
<dbReference type="AlphaFoldDB" id="A0A9W7DG88"/>
<keyword evidence="5" id="KW-0648">Protein biosynthesis</keyword>
<dbReference type="OrthoDB" id="10249309at2759"/>
<dbReference type="InterPro" id="IPR037171">
    <property type="entry name" value="NagB/RpiA_transferase-like"/>
</dbReference>
<evidence type="ECO:0000256" key="8">
    <source>
        <dbReference type="ARBA" id="ARBA00046432"/>
    </source>
</evidence>
<dbReference type="GO" id="GO:0005085">
    <property type="term" value="F:guanyl-nucleotide exchange factor activity"/>
    <property type="evidence" value="ECO:0007669"/>
    <property type="project" value="TreeGrafter"/>
</dbReference>
<dbReference type="InterPro" id="IPR042529">
    <property type="entry name" value="IF_2B-like_C"/>
</dbReference>
<dbReference type="Gene3D" id="1.20.120.1070">
    <property type="entry name" value="Translation initiation factor eIF-2B, N-terminal domain"/>
    <property type="match status" value="1"/>
</dbReference>
<dbReference type="FunFam" id="1.20.120.1070:FF:000002">
    <property type="entry name" value="Translation initiation factor eIF-2B subunit alpha"/>
    <property type="match status" value="1"/>
</dbReference>
<evidence type="ECO:0000313" key="10">
    <source>
        <dbReference type="EMBL" id="GMG31068.1"/>
    </source>
</evidence>
<proteinExistence type="inferred from homology"/>
<dbReference type="EMBL" id="BSXU01001785">
    <property type="protein sequence ID" value="GMG31068.1"/>
    <property type="molecule type" value="Genomic_DNA"/>
</dbReference>
<dbReference type="InterPro" id="IPR042528">
    <property type="entry name" value="elF-2B_alpha_N"/>
</dbReference>
<protein>
    <recommendedName>
        <fullName evidence="6">Translation initiation factor eIF2B subunit alpha</fullName>
    </recommendedName>
    <alternativeName>
        <fullName evidence="7">eIF2B GDP-GTP exchange factor subunit alpha</fullName>
    </alternativeName>
</protein>
<evidence type="ECO:0000256" key="5">
    <source>
        <dbReference type="ARBA" id="ARBA00022917"/>
    </source>
</evidence>
<gene>
    <name evidence="10" type="ORF">Amon01_000393600</name>
</gene>
<evidence type="ECO:0000256" key="2">
    <source>
        <dbReference type="ARBA" id="ARBA00007251"/>
    </source>
</evidence>
<comment type="similarity">
    <text evidence="2 9">Belongs to the eIF-2B alpha/beta/delta subunits family.</text>
</comment>
<dbReference type="PANTHER" id="PTHR45860">
    <property type="entry name" value="TRANSLATION INITIATION FACTOR EIF-2B SUBUNIT ALPHA"/>
    <property type="match status" value="1"/>
</dbReference>